<protein>
    <submittedName>
        <fullName evidence="3">Tyrosine-type recombinase/integrase</fullName>
    </submittedName>
</protein>
<gene>
    <name evidence="3" type="ORF">OQ273_05650</name>
</gene>
<keyword evidence="4" id="KW-1185">Reference proteome</keyword>
<dbReference type="GO" id="GO:0003677">
    <property type="term" value="F:DNA binding"/>
    <property type="evidence" value="ECO:0007669"/>
    <property type="project" value="InterPro"/>
</dbReference>
<reference evidence="3" key="1">
    <citation type="submission" date="2022-11" db="EMBL/GenBank/DDBJ databases">
        <title>Draft genome sequence of Hoeflea poritis E7-10 and Hoeflea prorocentri PM5-8, separated from scleractinian coral Porites lutea and marine dinoflagellate.</title>
        <authorList>
            <person name="Zhang G."/>
            <person name="Wei Q."/>
            <person name="Cai L."/>
        </authorList>
    </citation>
    <scope>NUCLEOTIDE SEQUENCE</scope>
    <source>
        <strain evidence="3">PM5-8</strain>
    </source>
</reference>
<proteinExistence type="predicted"/>
<dbReference type="SUPFAM" id="SSF56349">
    <property type="entry name" value="DNA breaking-rejoining enzymes"/>
    <property type="match status" value="1"/>
</dbReference>
<dbReference type="PROSITE" id="PS51898">
    <property type="entry name" value="TYR_RECOMBINASE"/>
    <property type="match status" value="1"/>
</dbReference>
<dbReference type="InterPro" id="IPR002104">
    <property type="entry name" value="Integrase_catalytic"/>
</dbReference>
<dbReference type="InterPro" id="IPR013762">
    <property type="entry name" value="Integrase-like_cat_sf"/>
</dbReference>
<dbReference type="InterPro" id="IPR011010">
    <property type="entry name" value="DNA_brk_join_enz"/>
</dbReference>
<sequence>MKWRSDEIVIAHAKGSRTAAMPPPADVGEAIVDCVAHWRPHSARGRTAFVRFQSPHGPMTFEAVSQVVRRAAQHCGLGGISAHRLRHTAATEMLRNGASLPEVGQVLRHRQMITTAIYAKSRSGRVAIYRPYLAGSVRINIFRKASITLLCAAHLASSLFGRKR</sequence>
<dbReference type="Proteomes" id="UP001151234">
    <property type="component" value="Unassembled WGS sequence"/>
</dbReference>
<accession>A0A9X3UF75</accession>
<keyword evidence="1" id="KW-0233">DNA recombination</keyword>
<organism evidence="3 4">
    <name type="scientific">Hoeflea prorocentri</name>
    <dbReference type="NCBI Taxonomy" id="1922333"/>
    <lineage>
        <taxon>Bacteria</taxon>
        <taxon>Pseudomonadati</taxon>
        <taxon>Pseudomonadota</taxon>
        <taxon>Alphaproteobacteria</taxon>
        <taxon>Hyphomicrobiales</taxon>
        <taxon>Rhizobiaceae</taxon>
        <taxon>Hoeflea</taxon>
    </lineage>
</organism>
<comment type="caution">
    <text evidence="3">The sequence shown here is derived from an EMBL/GenBank/DDBJ whole genome shotgun (WGS) entry which is preliminary data.</text>
</comment>
<name>A0A9X3UF75_9HYPH</name>
<dbReference type="AlphaFoldDB" id="A0A9X3UF75"/>
<dbReference type="Pfam" id="PF00589">
    <property type="entry name" value="Phage_integrase"/>
    <property type="match status" value="1"/>
</dbReference>
<evidence type="ECO:0000256" key="1">
    <source>
        <dbReference type="ARBA" id="ARBA00023172"/>
    </source>
</evidence>
<dbReference type="GO" id="GO:0006310">
    <property type="term" value="P:DNA recombination"/>
    <property type="evidence" value="ECO:0007669"/>
    <property type="project" value="UniProtKB-KW"/>
</dbReference>
<dbReference type="EMBL" id="JAPJZI010000001">
    <property type="protein sequence ID" value="MDA5398053.1"/>
    <property type="molecule type" value="Genomic_DNA"/>
</dbReference>
<feature type="domain" description="Tyr recombinase" evidence="2">
    <location>
        <begin position="1"/>
        <end position="131"/>
    </location>
</feature>
<dbReference type="GO" id="GO:0015074">
    <property type="term" value="P:DNA integration"/>
    <property type="evidence" value="ECO:0007669"/>
    <property type="project" value="InterPro"/>
</dbReference>
<dbReference type="Gene3D" id="1.10.443.10">
    <property type="entry name" value="Intergrase catalytic core"/>
    <property type="match status" value="1"/>
</dbReference>
<evidence type="ECO:0000259" key="2">
    <source>
        <dbReference type="PROSITE" id="PS51898"/>
    </source>
</evidence>
<evidence type="ECO:0000313" key="4">
    <source>
        <dbReference type="Proteomes" id="UP001151234"/>
    </source>
</evidence>
<evidence type="ECO:0000313" key="3">
    <source>
        <dbReference type="EMBL" id="MDA5398053.1"/>
    </source>
</evidence>